<keyword evidence="1" id="KW-1133">Transmembrane helix</keyword>
<feature type="transmembrane region" description="Helical" evidence="1">
    <location>
        <begin position="84"/>
        <end position="102"/>
    </location>
</feature>
<dbReference type="RefSeq" id="WP_184528822.1">
    <property type="nucleotide sequence ID" value="NZ_JACHGK010000017.1"/>
</dbReference>
<proteinExistence type="predicted"/>
<protein>
    <submittedName>
        <fullName evidence="2">Uncharacterized protein</fullName>
    </submittedName>
</protein>
<keyword evidence="1" id="KW-0812">Transmembrane</keyword>
<feature type="transmembrane region" description="Helical" evidence="1">
    <location>
        <begin position="58"/>
        <end position="77"/>
    </location>
</feature>
<comment type="caution">
    <text evidence="2">The sequence shown here is derived from an EMBL/GenBank/DDBJ whole genome shotgun (WGS) entry which is preliminary data.</text>
</comment>
<feature type="transmembrane region" description="Helical" evidence="1">
    <location>
        <begin position="108"/>
        <end position="129"/>
    </location>
</feature>
<organism evidence="2 3">
    <name type="scientific">Bacillus benzoevorans</name>
    <dbReference type="NCBI Taxonomy" id="1456"/>
    <lineage>
        <taxon>Bacteria</taxon>
        <taxon>Bacillati</taxon>
        <taxon>Bacillota</taxon>
        <taxon>Bacilli</taxon>
        <taxon>Bacillales</taxon>
        <taxon>Bacillaceae</taxon>
        <taxon>Bacillus</taxon>
    </lineage>
</organism>
<dbReference type="AlphaFoldDB" id="A0A7X0HUM9"/>
<accession>A0A7X0HUM9</accession>
<name>A0A7X0HUM9_9BACI</name>
<sequence length="136" mass="15355">MKKVILYSIFFILQYAVLSGAAVLEYLAPKKMGVARFLLYRKEIYGEAFFTDGLVKTYTIFLIAGCIICFVLFIVKLKKGKKHFSLLMSALYNLIGLALLSAEELSAYPFHILGIFIAIVLQYLFAAVIRKSNKPL</sequence>
<keyword evidence="1" id="KW-0472">Membrane</keyword>
<evidence type="ECO:0000256" key="1">
    <source>
        <dbReference type="SAM" id="Phobius"/>
    </source>
</evidence>
<evidence type="ECO:0000313" key="3">
    <source>
        <dbReference type="Proteomes" id="UP000531594"/>
    </source>
</evidence>
<reference evidence="2 3" key="1">
    <citation type="submission" date="2020-08" db="EMBL/GenBank/DDBJ databases">
        <title>Genomic Encyclopedia of Type Strains, Phase IV (KMG-IV): sequencing the most valuable type-strain genomes for metagenomic binning, comparative biology and taxonomic classification.</title>
        <authorList>
            <person name="Goeker M."/>
        </authorList>
    </citation>
    <scope>NUCLEOTIDE SEQUENCE [LARGE SCALE GENOMIC DNA]</scope>
    <source>
        <strain evidence="2 3">DSM 5391</strain>
    </source>
</reference>
<gene>
    <name evidence="2" type="ORF">HNR53_003822</name>
</gene>
<dbReference type="EMBL" id="JACHGK010000017">
    <property type="protein sequence ID" value="MBB6447143.1"/>
    <property type="molecule type" value="Genomic_DNA"/>
</dbReference>
<dbReference type="Proteomes" id="UP000531594">
    <property type="component" value="Unassembled WGS sequence"/>
</dbReference>
<keyword evidence="3" id="KW-1185">Reference proteome</keyword>
<evidence type="ECO:0000313" key="2">
    <source>
        <dbReference type="EMBL" id="MBB6447143.1"/>
    </source>
</evidence>